<dbReference type="OrthoDB" id="10069634at2759"/>
<organism evidence="2 3">
    <name type="scientific">Dreissena polymorpha</name>
    <name type="common">Zebra mussel</name>
    <name type="synonym">Mytilus polymorpha</name>
    <dbReference type="NCBI Taxonomy" id="45954"/>
    <lineage>
        <taxon>Eukaryota</taxon>
        <taxon>Metazoa</taxon>
        <taxon>Spiralia</taxon>
        <taxon>Lophotrochozoa</taxon>
        <taxon>Mollusca</taxon>
        <taxon>Bivalvia</taxon>
        <taxon>Autobranchia</taxon>
        <taxon>Heteroconchia</taxon>
        <taxon>Euheterodonta</taxon>
        <taxon>Imparidentia</taxon>
        <taxon>Neoheterodontei</taxon>
        <taxon>Myida</taxon>
        <taxon>Dreissenoidea</taxon>
        <taxon>Dreissenidae</taxon>
        <taxon>Dreissena</taxon>
    </lineage>
</organism>
<reference evidence="2" key="1">
    <citation type="journal article" date="2019" name="bioRxiv">
        <title>The Genome of the Zebra Mussel, Dreissena polymorpha: A Resource for Invasive Species Research.</title>
        <authorList>
            <person name="McCartney M.A."/>
            <person name="Auch B."/>
            <person name="Kono T."/>
            <person name="Mallez S."/>
            <person name="Zhang Y."/>
            <person name="Obille A."/>
            <person name="Becker A."/>
            <person name="Abrahante J.E."/>
            <person name="Garbe J."/>
            <person name="Badalamenti J.P."/>
            <person name="Herman A."/>
            <person name="Mangelson H."/>
            <person name="Liachko I."/>
            <person name="Sullivan S."/>
            <person name="Sone E.D."/>
            <person name="Koren S."/>
            <person name="Silverstein K.A.T."/>
            <person name="Beckman K.B."/>
            <person name="Gohl D.M."/>
        </authorList>
    </citation>
    <scope>NUCLEOTIDE SEQUENCE</scope>
    <source>
        <strain evidence="2">Duluth1</strain>
        <tissue evidence="2">Whole animal</tissue>
    </source>
</reference>
<accession>A0A9D4RD21</accession>
<dbReference type="Proteomes" id="UP000828390">
    <property type="component" value="Unassembled WGS sequence"/>
</dbReference>
<feature type="region of interest" description="Disordered" evidence="1">
    <location>
        <begin position="182"/>
        <end position="205"/>
    </location>
</feature>
<name>A0A9D4RD21_DREPO</name>
<proteinExistence type="predicted"/>
<evidence type="ECO:0000256" key="1">
    <source>
        <dbReference type="SAM" id="MobiDB-lite"/>
    </source>
</evidence>
<reference evidence="2" key="2">
    <citation type="submission" date="2020-11" db="EMBL/GenBank/DDBJ databases">
        <authorList>
            <person name="McCartney M.A."/>
            <person name="Auch B."/>
            <person name="Kono T."/>
            <person name="Mallez S."/>
            <person name="Becker A."/>
            <person name="Gohl D.M."/>
            <person name="Silverstein K.A.T."/>
            <person name="Koren S."/>
            <person name="Bechman K.B."/>
            <person name="Herman A."/>
            <person name="Abrahante J.E."/>
            <person name="Garbe J."/>
        </authorList>
    </citation>
    <scope>NUCLEOTIDE SEQUENCE</scope>
    <source>
        <strain evidence="2">Duluth1</strain>
        <tissue evidence="2">Whole animal</tissue>
    </source>
</reference>
<sequence length="285" mass="32285">MQSRPIKSAPASGRLRNRRTNAVHEIEDWVFSNRELVAGKSTEQRLLRARLMELGKERFKMKSKFAHDMQKFIDKQSKIGLFNRSARPASASALETQKQMEKRLVESAPVRRPLSPIPARPKTVQFQTDMARGGYLKTGAATVGDDDKNDALMREFEETFIPLQPNLSTGIPLSVWSRPSTAGNERFGRPDIGYSSGEPNRTSTADINKINTCKNKLPRVTSDPRFSKLQTCLTENYTSNVKCDVATLIQKKESLRVPLRTGSKEARRDLEIKIQLFMKENNIVF</sequence>
<dbReference type="AlphaFoldDB" id="A0A9D4RD21"/>
<gene>
    <name evidence="2" type="ORF">DPMN_024854</name>
</gene>
<keyword evidence="3" id="KW-1185">Reference proteome</keyword>
<protein>
    <submittedName>
        <fullName evidence="2">Uncharacterized protein</fullName>
    </submittedName>
</protein>
<comment type="caution">
    <text evidence="2">The sequence shown here is derived from an EMBL/GenBank/DDBJ whole genome shotgun (WGS) entry which is preliminary data.</text>
</comment>
<evidence type="ECO:0000313" key="2">
    <source>
        <dbReference type="EMBL" id="KAH3861900.1"/>
    </source>
</evidence>
<dbReference type="EMBL" id="JAIWYP010000002">
    <property type="protein sequence ID" value="KAH3861900.1"/>
    <property type="molecule type" value="Genomic_DNA"/>
</dbReference>
<evidence type="ECO:0000313" key="3">
    <source>
        <dbReference type="Proteomes" id="UP000828390"/>
    </source>
</evidence>